<dbReference type="RefSeq" id="WP_090483079.1">
    <property type="nucleotide sequence ID" value="NZ_FOWZ01000005.1"/>
</dbReference>
<evidence type="ECO:0000256" key="1">
    <source>
        <dbReference type="SAM" id="MobiDB-lite"/>
    </source>
</evidence>
<dbReference type="OrthoDB" id="7410422at2"/>
<feature type="compositionally biased region" description="Acidic residues" evidence="1">
    <location>
        <begin position="1"/>
        <end position="18"/>
    </location>
</feature>
<name>A0A1I5Q7J9_9SPHN</name>
<gene>
    <name evidence="2" type="ORF">SAMN04488060_2813</name>
</gene>
<protein>
    <submittedName>
        <fullName evidence="2">Uncharacterized protein</fullName>
    </submittedName>
</protein>
<dbReference type="AlphaFoldDB" id="A0A1I5Q7J9"/>
<feature type="compositionally biased region" description="Basic and acidic residues" evidence="1">
    <location>
        <begin position="19"/>
        <end position="32"/>
    </location>
</feature>
<sequence length="61" mass="6904">MEYEIDDDPQDASTDNDEGASRDGGIIEDHIALKNQSSVSPEDYPQDERQAQSLVRPKRRD</sequence>
<keyword evidence="3" id="KW-1185">Reference proteome</keyword>
<proteinExistence type="predicted"/>
<dbReference type="EMBL" id="FOWZ01000005">
    <property type="protein sequence ID" value="SFP42263.1"/>
    <property type="molecule type" value="Genomic_DNA"/>
</dbReference>
<accession>A0A1I5Q7J9</accession>
<dbReference type="Proteomes" id="UP000199331">
    <property type="component" value="Unassembled WGS sequence"/>
</dbReference>
<reference evidence="3" key="1">
    <citation type="submission" date="2016-10" db="EMBL/GenBank/DDBJ databases">
        <authorList>
            <person name="Varghese N."/>
            <person name="Submissions S."/>
        </authorList>
    </citation>
    <scope>NUCLEOTIDE SEQUENCE [LARGE SCALE GENOMIC DNA]</scope>
    <source>
        <strain evidence="3">CGMCC 1.7715</strain>
    </source>
</reference>
<evidence type="ECO:0000313" key="3">
    <source>
        <dbReference type="Proteomes" id="UP000199331"/>
    </source>
</evidence>
<feature type="region of interest" description="Disordered" evidence="1">
    <location>
        <begin position="1"/>
        <end position="61"/>
    </location>
</feature>
<evidence type="ECO:0000313" key="2">
    <source>
        <dbReference type="EMBL" id="SFP42263.1"/>
    </source>
</evidence>
<organism evidence="2 3">
    <name type="scientific">Qipengyuania nanhaisediminis</name>
    <dbReference type="NCBI Taxonomy" id="604088"/>
    <lineage>
        <taxon>Bacteria</taxon>
        <taxon>Pseudomonadati</taxon>
        <taxon>Pseudomonadota</taxon>
        <taxon>Alphaproteobacteria</taxon>
        <taxon>Sphingomonadales</taxon>
        <taxon>Erythrobacteraceae</taxon>
        <taxon>Qipengyuania</taxon>
    </lineage>
</organism>